<gene>
    <name evidence="2" type="ORF">LCGC14_3145550</name>
</gene>
<evidence type="ECO:0000313" key="2">
    <source>
        <dbReference type="EMBL" id="KKK48393.1"/>
    </source>
</evidence>
<sequence>TVSPSIGPFHVNLLVVNMTLGPIGIQVSLLALVGVVLAYLVARSLF</sequence>
<organism evidence="2">
    <name type="scientific">marine sediment metagenome</name>
    <dbReference type="NCBI Taxonomy" id="412755"/>
    <lineage>
        <taxon>unclassified sequences</taxon>
        <taxon>metagenomes</taxon>
        <taxon>ecological metagenomes</taxon>
    </lineage>
</organism>
<proteinExistence type="predicted"/>
<reference evidence="2" key="1">
    <citation type="journal article" date="2015" name="Nature">
        <title>Complex archaea that bridge the gap between prokaryotes and eukaryotes.</title>
        <authorList>
            <person name="Spang A."/>
            <person name="Saw J.H."/>
            <person name="Jorgensen S.L."/>
            <person name="Zaremba-Niedzwiedzka K."/>
            <person name="Martijn J."/>
            <person name="Lind A.E."/>
            <person name="van Eijk R."/>
            <person name="Schleper C."/>
            <person name="Guy L."/>
            <person name="Ettema T.J."/>
        </authorList>
    </citation>
    <scope>NUCLEOTIDE SEQUENCE</scope>
</reference>
<evidence type="ECO:0008006" key="3">
    <source>
        <dbReference type="Google" id="ProtNLM"/>
    </source>
</evidence>
<name>A0A0F8VVL0_9ZZZZ</name>
<dbReference type="Pfam" id="PF14209">
    <property type="entry name" value="DUF4321"/>
    <property type="match status" value="1"/>
</dbReference>
<accession>A0A0F8VVL0</accession>
<protein>
    <recommendedName>
        <fullName evidence="3">DUF4321 domain-containing protein</fullName>
    </recommendedName>
</protein>
<comment type="caution">
    <text evidence="2">The sequence shown here is derived from an EMBL/GenBank/DDBJ whole genome shotgun (WGS) entry which is preliminary data.</text>
</comment>
<keyword evidence="1" id="KW-0472">Membrane</keyword>
<dbReference type="AlphaFoldDB" id="A0A0F8VVL0"/>
<keyword evidence="1" id="KW-0812">Transmembrane</keyword>
<dbReference type="EMBL" id="LAZR01069083">
    <property type="protein sequence ID" value="KKK48393.1"/>
    <property type="molecule type" value="Genomic_DNA"/>
</dbReference>
<keyword evidence="1" id="KW-1133">Transmembrane helix</keyword>
<feature type="transmembrane region" description="Helical" evidence="1">
    <location>
        <begin position="20"/>
        <end position="42"/>
    </location>
</feature>
<evidence type="ECO:0000256" key="1">
    <source>
        <dbReference type="SAM" id="Phobius"/>
    </source>
</evidence>
<dbReference type="InterPro" id="IPR025470">
    <property type="entry name" value="DUF4321"/>
</dbReference>
<feature type="non-terminal residue" evidence="2">
    <location>
        <position position="1"/>
    </location>
</feature>